<evidence type="ECO:0000256" key="1">
    <source>
        <dbReference type="SAM" id="MobiDB-lite"/>
    </source>
</evidence>
<dbReference type="PANTHER" id="PTHR11746">
    <property type="entry name" value="O-METHYLTRANSFERASE"/>
    <property type="match status" value="1"/>
</dbReference>
<protein>
    <submittedName>
        <fullName evidence="3">O-methyltransferase 3</fullName>
    </submittedName>
</protein>
<feature type="region of interest" description="Disordered" evidence="1">
    <location>
        <begin position="203"/>
        <end position="247"/>
    </location>
</feature>
<dbReference type="SUPFAM" id="SSF46785">
    <property type="entry name" value="Winged helix' DNA-binding domain"/>
    <property type="match status" value="1"/>
</dbReference>
<dbReference type="Proteomes" id="UP000743370">
    <property type="component" value="Unassembled WGS sequence"/>
</dbReference>
<evidence type="ECO:0000313" key="4">
    <source>
        <dbReference type="Proteomes" id="UP000743370"/>
    </source>
</evidence>
<dbReference type="InterPro" id="IPR012967">
    <property type="entry name" value="COMT_dimerisation"/>
</dbReference>
<evidence type="ECO:0000313" key="3">
    <source>
        <dbReference type="EMBL" id="KAG2391464.1"/>
    </source>
</evidence>
<dbReference type="InterPro" id="IPR029063">
    <property type="entry name" value="SAM-dependent_MTases_sf"/>
</dbReference>
<evidence type="ECO:0000259" key="2">
    <source>
        <dbReference type="Pfam" id="PF08100"/>
    </source>
</evidence>
<dbReference type="GO" id="GO:0008168">
    <property type="term" value="F:methyltransferase activity"/>
    <property type="evidence" value="ECO:0007669"/>
    <property type="project" value="InterPro"/>
</dbReference>
<dbReference type="AlphaFoldDB" id="A0A8T0K2W8"/>
<feature type="domain" description="O-methyltransferase dimerisation" evidence="2">
    <location>
        <begin position="1"/>
        <end position="80"/>
    </location>
</feature>
<dbReference type="Gene3D" id="1.10.10.10">
    <property type="entry name" value="Winged helix-like DNA-binding domain superfamily/Winged helix DNA-binding domain"/>
    <property type="match status" value="1"/>
</dbReference>
<name>A0A8T0K2W8_PHAAN</name>
<accession>A0A8T0K2W8</accession>
<dbReference type="GO" id="GO:0046983">
    <property type="term" value="F:protein dimerization activity"/>
    <property type="evidence" value="ECO:0007669"/>
    <property type="project" value="InterPro"/>
</dbReference>
<sequence>MSLKCVVELGIADIIHNHGQPISLSNLIASLPIHSSKTHFIPRLMRILVHSGFFSQLNHTDNELEVKYALTDASLLLLKSHEMSVAPFLLAMLDPVLTNPWNHFSNWFKTGQTTPFELAHGKLKVSHSDLSIVSQQDEAVFEISRNKFVRIVAAVAPWEILCLTIQLTGKETKFEEVSSEQLRATEKCVCVLEFCVRKQPEWTGYRDPTPPSPPPSVDEYSPGQTQSVPSIPSGGTSSSRGSKRKTPMVDVIDSQFDKLTTSLDGFANVLSSSNGHFGVISDAVVRQVSVMEDINQILCSQTEIFRRTPNYTYTEAEIYEMLSAMNIADENLLE</sequence>
<comment type="caution">
    <text evidence="3">The sequence shown here is derived from an EMBL/GenBank/DDBJ whole genome shotgun (WGS) entry which is preliminary data.</text>
</comment>
<reference evidence="3 4" key="1">
    <citation type="submission" date="2020-05" db="EMBL/GenBank/DDBJ databases">
        <title>Vigna angularis (adzuki bean) Var. LongXiaoDou No. 4 denovo assembly.</title>
        <authorList>
            <person name="Xiang H."/>
        </authorList>
    </citation>
    <scope>NUCLEOTIDE SEQUENCE [LARGE SCALE GENOMIC DNA]</scope>
    <source>
        <tissue evidence="3">Leaf</tissue>
    </source>
</reference>
<gene>
    <name evidence="3" type="ORF">HKW66_Vig0127750</name>
</gene>
<organism evidence="3 4">
    <name type="scientific">Phaseolus angularis</name>
    <name type="common">Azuki bean</name>
    <name type="synonym">Vigna angularis</name>
    <dbReference type="NCBI Taxonomy" id="3914"/>
    <lineage>
        <taxon>Eukaryota</taxon>
        <taxon>Viridiplantae</taxon>
        <taxon>Streptophyta</taxon>
        <taxon>Embryophyta</taxon>
        <taxon>Tracheophyta</taxon>
        <taxon>Spermatophyta</taxon>
        <taxon>Magnoliopsida</taxon>
        <taxon>eudicotyledons</taxon>
        <taxon>Gunneridae</taxon>
        <taxon>Pentapetalae</taxon>
        <taxon>rosids</taxon>
        <taxon>fabids</taxon>
        <taxon>Fabales</taxon>
        <taxon>Fabaceae</taxon>
        <taxon>Papilionoideae</taxon>
        <taxon>50 kb inversion clade</taxon>
        <taxon>NPAAA clade</taxon>
        <taxon>indigoferoid/millettioid clade</taxon>
        <taxon>Phaseoleae</taxon>
        <taxon>Vigna</taxon>
    </lineage>
</organism>
<dbReference type="Gene3D" id="3.40.50.150">
    <property type="entry name" value="Vaccinia Virus protein VP39"/>
    <property type="match status" value="1"/>
</dbReference>
<dbReference type="InterPro" id="IPR036388">
    <property type="entry name" value="WH-like_DNA-bd_sf"/>
</dbReference>
<dbReference type="PROSITE" id="PS51683">
    <property type="entry name" value="SAM_OMT_II"/>
    <property type="match status" value="1"/>
</dbReference>
<dbReference type="InterPro" id="IPR016461">
    <property type="entry name" value="COMT-like"/>
</dbReference>
<proteinExistence type="predicted"/>
<dbReference type="Pfam" id="PF08100">
    <property type="entry name" value="Dimerisation"/>
    <property type="match status" value="1"/>
</dbReference>
<dbReference type="InterPro" id="IPR036390">
    <property type="entry name" value="WH_DNA-bd_sf"/>
</dbReference>
<dbReference type="EMBL" id="JABFOF010000007">
    <property type="protein sequence ID" value="KAG2391464.1"/>
    <property type="molecule type" value="Genomic_DNA"/>
</dbReference>